<dbReference type="InterPro" id="IPR035257">
    <property type="entry name" value="DUF5349"/>
</dbReference>
<accession>A0A1G4M8B0</accession>
<feature type="region of interest" description="Disordered" evidence="1">
    <location>
        <begin position="137"/>
        <end position="159"/>
    </location>
</feature>
<dbReference type="EMBL" id="LT598489">
    <property type="protein sequence ID" value="SCW00080.1"/>
    <property type="molecule type" value="Genomic_DNA"/>
</dbReference>
<dbReference type="AlphaFoldDB" id="A0A1G4M8B0"/>
<sequence>MPGQIVSIPFLSQIEDMDKYLLEYRSLKLMPQNAVSFTQPQMRYNVNRAMNNGVGGGNTNTRKKLLNNTNGVQVYRYNNNTTKYGQQSGSGVMAQTQNGSGGSFKPAYPQMFYGAGNSSSMSLPQVPSPTLYGAAQTQQQFMTASSSSSSTPPPILHASISGTSSISSLGGEYEYLLPNEVNGQYMSSNSAGNSVPTSTNVTAPSTATMSSGYLDSVVSAPAGFKIESAGSSSTDFINGLPSSLLSEGMNPNGFLAGTTNNTNSFFGNTVSYPSSGSNATTSSSSNFMMQDSKGWGNNNANTSSNTGSFGIWNNDMSVWS</sequence>
<evidence type="ECO:0000313" key="3">
    <source>
        <dbReference type="Proteomes" id="UP000190831"/>
    </source>
</evidence>
<evidence type="ECO:0000256" key="1">
    <source>
        <dbReference type="SAM" id="MobiDB-lite"/>
    </source>
</evidence>
<reference evidence="3" key="1">
    <citation type="submission" date="2016-03" db="EMBL/GenBank/DDBJ databases">
        <authorList>
            <person name="Devillers H."/>
        </authorList>
    </citation>
    <scope>NUCLEOTIDE SEQUENCE [LARGE SCALE GENOMIC DNA]</scope>
</reference>
<protein>
    <submittedName>
        <fullName evidence="2">LAFE_0B09010g1_1</fullName>
    </submittedName>
</protein>
<feature type="compositionally biased region" description="Low complexity" evidence="1">
    <location>
        <begin position="137"/>
        <end position="150"/>
    </location>
</feature>
<dbReference type="Proteomes" id="UP000190831">
    <property type="component" value="Chromosome B"/>
</dbReference>
<name>A0A1G4M8B0_LACFM</name>
<evidence type="ECO:0000313" key="2">
    <source>
        <dbReference type="EMBL" id="SCW00080.1"/>
    </source>
</evidence>
<keyword evidence="3" id="KW-1185">Reference proteome</keyword>
<proteinExistence type="predicted"/>
<organism evidence="2 3">
    <name type="scientific">Lachancea fermentati</name>
    <name type="common">Zygosaccharomyces fermentati</name>
    <dbReference type="NCBI Taxonomy" id="4955"/>
    <lineage>
        <taxon>Eukaryota</taxon>
        <taxon>Fungi</taxon>
        <taxon>Dikarya</taxon>
        <taxon>Ascomycota</taxon>
        <taxon>Saccharomycotina</taxon>
        <taxon>Saccharomycetes</taxon>
        <taxon>Saccharomycetales</taxon>
        <taxon>Saccharomycetaceae</taxon>
        <taxon>Lachancea</taxon>
    </lineage>
</organism>
<dbReference type="OMA" id="NEDMDKY"/>
<dbReference type="Pfam" id="PF17298">
    <property type="entry name" value="DUF5349"/>
    <property type="match status" value="1"/>
</dbReference>
<gene>
    <name evidence="2" type="ORF">LAFE_0B09010G</name>
</gene>
<dbReference type="OrthoDB" id="4067282at2759"/>